<comment type="caution">
    <text evidence="12">The sequence shown here is derived from an EMBL/GenBank/DDBJ whole genome shotgun (WGS) entry which is preliminary data.</text>
</comment>
<evidence type="ECO:0000256" key="10">
    <source>
        <dbReference type="PROSITE-ProRule" id="PRU10141"/>
    </source>
</evidence>
<keyword evidence="7 10" id="KW-0067">ATP-binding</keyword>
<evidence type="ECO:0000313" key="12">
    <source>
        <dbReference type="EMBL" id="KAK6589677.1"/>
    </source>
</evidence>
<protein>
    <recommendedName>
        <fullName evidence="2">non-specific serine/threonine protein kinase</fullName>
        <ecNumber evidence="2">2.7.11.1</ecNumber>
    </recommendedName>
</protein>
<feature type="binding site" evidence="10">
    <location>
        <position position="135"/>
    </location>
    <ligand>
        <name>ATP</name>
        <dbReference type="ChEBI" id="CHEBI:30616"/>
    </ligand>
</feature>
<dbReference type="InterPro" id="IPR017441">
    <property type="entry name" value="Protein_kinase_ATP_BS"/>
</dbReference>
<evidence type="ECO:0000256" key="3">
    <source>
        <dbReference type="ARBA" id="ARBA00022527"/>
    </source>
</evidence>
<evidence type="ECO:0000256" key="6">
    <source>
        <dbReference type="ARBA" id="ARBA00022777"/>
    </source>
</evidence>
<keyword evidence="6 12" id="KW-0418">Kinase</keyword>
<comment type="catalytic activity">
    <reaction evidence="8">
        <text>L-threonyl-[protein] + ATP = O-phospho-L-threonyl-[protein] + ADP + H(+)</text>
        <dbReference type="Rhea" id="RHEA:46608"/>
        <dbReference type="Rhea" id="RHEA-COMP:11060"/>
        <dbReference type="Rhea" id="RHEA-COMP:11605"/>
        <dbReference type="ChEBI" id="CHEBI:15378"/>
        <dbReference type="ChEBI" id="CHEBI:30013"/>
        <dbReference type="ChEBI" id="CHEBI:30616"/>
        <dbReference type="ChEBI" id="CHEBI:61977"/>
        <dbReference type="ChEBI" id="CHEBI:456216"/>
        <dbReference type="EC" id="2.7.11.1"/>
    </reaction>
</comment>
<dbReference type="EC" id="2.7.11.1" evidence="2"/>
<comment type="catalytic activity">
    <reaction evidence="9">
        <text>L-seryl-[protein] + ATP = O-phospho-L-seryl-[protein] + ADP + H(+)</text>
        <dbReference type="Rhea" id="RHEA:17989"/>
        <dbReference type="Rhea" id="RHEA-COMP:9863"/>
        <dbReference type="Rhea" id="RHEA-COMP:11604"/>
        <dbReference type="ChEBI" id="CHEBI:15378"/>
        <dbReference type="ChEBI" id="CHEBI:29999"/>
        <dbReference type="ChEBI" id="CHEBI:30616"/>
        <dbReference type="ChEBI" id="CHEBI:83421"/>
        <dbReference type="ChEBI" id="CHEBI:456216"/>
        <dbReference type="EC" id="2.7.11.1"/>
    </reaction>
</comment>
<dbReference type="InterPro" id="IPR050629">
    <property type="entry name" value="STE20/SPS1-PAK"/>
</dbReference>
<dbReference type="PROSITE" id="PS50011">
    <property type="entry name" value="PROTEIN_KINASE_DOM"/>
    <property type="match status" value="1"/>
</dbReference>
<evidence type="ECO:0000256" key="5">
    <source>
        <dbReference type="ARBA" id="ARBA00022741"/>
    </source>
</evidence>
<reference evidence="12 13" key="1">
    <citation type="submission" date="2023-10" db="EMBL/GenBank/DDBJ databases">
        <title>Comparative genomics analysis reveals potential genetic determinants of host preference in Cryptosporidium xiaoi.</title>
        <authorList>
            <person name="Xiao L."/>
            <person name="Li J."/>
        </authorList>
    </citation>
    <scope>NUCLEOTIDE SEQUENCE [LARGE SCALE GENOMIC DNA]</scope>
    <source>
        <strain evidence="12 13">52996</strain>
    </source>
</reference>
<proteinExistence type="inferred from homology"/>
<dbReference type="PROSITE" id="PS00107">
    <property type="entry name" value="PROTEIN_KINASE_ATP"/>
    <property type="match status" value="1"/>
</dbReference>
<dbReference type="SUPFAM" id="SSF56112">
    <property type="entry name" value="Protein kinase-like (PK-like)"/>
    <property type="match status" value="1"/>
</dbReference>
<dbReference type="InterPro" id="IPR000719">
    <property type="entry name" value="Prot_kinase_dom"/>
</dbReference>
<dbReference type="Pfam" id="PF00069">
    <property type="entry name" value="Pkinase"/>
    <property type="match status" value="1"/>
</dbReference>
<dbReference type="InterPro" id="IPR011009">
    <property type="entry name" value="Kinase-like_dom_sf"/>
</dbReference>
<dbReference type="Gene3D" id="1.10.510.10">
    <property type="entry name" value="Transferase(Phosphotransferase) domain 1"/>
    <property type="match status" value="1"/>
</dbReference>
<evidence type="ECO:0000256" key="4">
    <source>
        <dbReference type="ARBA" id="ARBA00022679"/>
    </source>
</evidence>
<comment type="similarity">
    <text evidence="1">Belongs to the protein kinase superfamily. STE Ser/Thr protein kinase family. STE20 subfamily.</text>
</comment>
<dbReference type="GO" id="GO:0004674">
    <property type="term" value="F:protein serine/threonine kinase activity"/>
    <property type="evidence" value="ECO:0007669"/>
    <property type="project" value="UniProtKB-KW"/>
</dbReference>
<gene>
    <name evidence="12" type="ORF">RS030_1121</name>
</gene>
<feature type="domain" description="Protein kinase" evidence="11">
    <location>
        <begin position="99"/>
        <end position="421"/>
    </location>
</feature>
<dbReference type="Gene3D" id="3.30.200.20">
    <property type="entry name" value="Phosphorylase Kinase, domain 1"/>
    <property type="match status" value="1"/>
</dbReference>
<dbReference type="GO" id="GO:0005524">
    <property type="term" value="F:ATP binding"/>
    <property type="evidence" value="ECO:0007669"/>
    <property type="project" value="UniProtKB-UniRule"/>
</dbReference>
<dbReference type="PANTHER" id="PTHR48012:SF10">
    <property type="entry name" value="FI20177P1"/>
    <property type="match status" value="1"/>
</dbReference>
<dbReference type="EMBL" id="JAWDEY010000011">
    <property type="protein sequence ID" value="KAK6589677.1"/>
    <property type="molecule type" value="Genomic_DNA"/>
</dbReference>
<name>A0AAV9Y0G8_9CRYT</name>
<keyword evidence="13" id="KW-1185">Reference proteome</keyword>
<dbReference type="SMART" id="SM00220">
    <property type="entry name" value="S_TKc"/>
    <property type="match status" value="1"/>
</dbReference>
<dbReference type="GO" id="GO:0005737">
    <property type="term" value="C:cytoplasm"/>
    <property type="evidence" value="ECO:0007669"/>
    <property type="project" value="TreeGrafter"/>
</dbReference>
<evidence type="ECO:0000256" key="1">
    <source>
        <dbReference type="ARBA" id="ARBA00008874"/>
    </source>
</evidence>
<evidence type="ECO:0000313" key="13">
    <source>
        <dbReference type="Proteomes" id="UP001311799"/>
    </source>
</evidence>
<dbReference type="AlphaFoldDB" id="A0AAV9Y0G8"/>
<evidence type="ECO:0000256" key="2">
    <source>
        <dbReference type="ARBA" id="ARBA00012513"/>
    </source>
</evidence>
<sequence length="504" mass="58968">MLSKEKISTDNFLSDGKSFSGDDYDDILSGYSENVDSFLSPLELSLSGTQENIECVYSNKNGVNLLSECVENLDDNGRKCEIFDFFNNKNMFRSERYEYKIAKLLGYGYYGNVFLASRSSIKSDIEDDNKLVAIKIIDFEKIKNNRNDTICSNIIIDVIDQISDEINILTALNGHENAICYYESFCIKPHYLAFVTEYISGYTLRDIYKSYGPFPESLICYISESILKVLVALDESSYRYKRVHKDIKSTNIMINYENCKIKLLDFGVSQIIDTIVDNNTPKISSGTLQWMSPELIQHREYNNLTDIWSLGVTLLELSIGDVPKIHELFKNWNKGWHINAELGSIYNKNNSNDPKSLSVIDMYVNMLLNDNKDEDTKKKNQLIINKIRSFSKLYLDFLDKMLTIDLDKRWSCNQLINHKFTLKYKSKYEYVNFQSIEKELYYFNNKFDIRDIIRNNMIEKIYKSINYYVRTKLNQSLIYIPSIKDVKFKQDKRTDDLKKENYNN</sequence>
<evidence type="ECO:0000256" key="8">
    <source>
        <dbReference type="ARBA" id="ARBA00047899"/>
    </source>
</evidence>
<keyword evidence="4" id="KW-0808">Transferase</keyword>
<keyword evidence="3" id="KW-0723">Serine/threonine-protein kinase</keyword>
<dbReference type="Proteomes" id="UP001311799">
    <property type="component" value="Unassembled WGS sequence"/>
</dbReference>
<dbReference type="PANTHER" id="PTHR48012">
    <property type="entry name" value="STERILE20-LIKE KINASE, ISOFORM B-RELATED"/>
    <property type="match status" value="1"/>
</dbReference>
<keyword evidence="5 10" id="KW-0547">Nucleotide-binding</keyword>
<evidence type="ECO:0000256" key="7">
    <source>
        <dbReference type="ARBA" id="ARBA00022840"/>
    </source>
</evidence>
<evidence type="ECO:0000256" key="9">
    <source>
        <dbReference type="ARBA" id="ARBA00048679"/>
    </source>
</evidence>
<organism evidence="12 13">
    <name type="scientific">Cryptosporidium xiaoi</name>
    <dbReference type="NCBI Taxonomy" id="659607"/>
    <lineage>
        <taxon>Eukaryota</taxon>
        <taxon>Sar</taxon>
        <taxon>Alveolata</taxon>
        <taxon>Apicomplexa</taxon>
        <taxon>Conoidasida</taxon>
        <taxon>Coccidia</taxon>
        <taxon>Eucoccidiorida</taxon>
        <taxon>Eimeriorina</taxon>
        <taxon>Cryptosporidiidae</taxon>
        <taxon>Cryptosporidium</taxon>
    </lineage>
</organism>
<evidence type="ECO:0000259" key="11">
    <source>
        <dbReference type="PROSITE" id="PS50011"/>
    </source>
</evidence>
<accession>A0AAV9Y0G8</accession>